<dbReference type="GO" id="GO:0000049">
    <property type="term" value="F:tRNA binding"/>
    <property type="evidence" value="ECO:0007669"/>
    <property type="project" value="TreeGrafter"/>
</dbReference>
<feature type="domain" description="SAM-dependent MTase TRM10-type" evidence="7">
    <location>
        <begin position="586"/>
        <end position="722"/>
    </location>
</feature>
<comment type="catalytic activity">
    <reaction evidence="5">
        <text>guanosine(9) in tRNA + S-adenosyl-L-methionine = N(1)-methylguanosine(9) in tRNA + S-adenosyl-L-homocysteine + H(+)</text>
        <dbReference type="Rhea" id="RHEA:43156"/>
        <dbReference type="Rhea" id="RHEA-COMP:10367"/>
        <dbReference type="Rhea" id="RHEA-COMP:10368"/>
        <dbReference type="ChEBI" id="CHEBI:15378"/>
        <dbReference type="ChEBI" id="CHEBI:57856"/>
        <dbReference type="ChEBI" id="CHEBI:59789"/>
        <dbReference type="ChEBI" id="CHEBI:73542"/>
        <dbReference type="ChEBI" id="CHEBI:74269"/>
        <dbReference type="EC" id="2.1.1.221"/>
    </reaction>
</comment>
<sequence>MAVQADLAIVASVVSGSLLDGLGCRDLLAARTACPALILAARGPLTTALAELVLSALGLGPSAQRRRAAALRCLACVAARAGGDRRAAELVARSLQDRGADVRRAAASAFAEFGSKGAAEGLDGKCAQIAIELLGPAIADCDERVSTAAARALPKLVARGDKAATSVVLRHLHNASPWVRRSALSVLADLGERGNAMVVSLVVRALRVDSDWRVRAAAARALASLAERGNVTAAGALQDSLKDPEAGVRQVAAGALAHVALLPSMPFLAIKAEKWRSPTHRRQKRQVSTTPGLPAARQRTGAAPSKAKASMPAGQVRGSSVSLGFGRTGSARLGLAVPCYCSKDELWGEELELDNAHAGDVNVPLHGCQPRPMVLMSSGTAISCGDSTEKVILFEQSCNTLKAHRSFLRELWLACSTGEGVESNACHPSQACMDGKWSCKNSKIVESEMGSSRLLTMPQSLRITAGGDDFKQETPLLEPLAASVADESSSLSVTATVSNVMADGTCLPMSGEPEGLSKSEARRLRKEQRKEQRRLFSREHRLERKKAQKRRRQEARQTLLASMDTEERTVFVEAEREAGRVRKAEWDATLNHAYDSGRPRVAINCSFSNTMGVKELTSLGKQVQLAYTHVRDLRSKVQLHVTSLGADNSALRSLEAVGMRSWRIHTHTEAVWDIFAEEARAGRLVVLTPDADEDLDQVLEDEVYVIGGIVDRSVVKLQSLTQ</sequence>
<feature type="compositionally biased region" description="Low complexity" evidence="6">
    <location>
        <begin position="301"/>
        <end position="313"/>
    </location>
</feature>
<dbReference type="Gene3D" id="3.40.1280.30">
    <property type="match status" value="1"/>
</dbReference>
<keyword evidence="3" id="KW-0808">Transferase</keyword>
<dbReference type="AlphaFoldDB" id="A0A813G0C6"/>
<dbReference type="EMBL" id="CAJNNV010026567">
    <property type="protein sequence ID" value="CAE8618514.1"/>
    <property type="molecule type" value="Genomic_DNA"/>
</dbReference>
<dbReference type="EC" id="2.1.1.221" evidence="1"/>
<dbReference type="CDD" id="cd18089">
    <property type="entry name" value="SPOUT_Trm10-like"/>
    <property type="match status" value="1"/>
</dbReference>
<evidence type="ECO:0000256" key="6">
    <source>
        <dbReference type="SAM" id="MobiDB-lite"/>
    </source>
</evidence>
<dbReference type="SUPFAM" id="SSF48371">
    <property type="entry name" value="ARM repeat"/>
    <property type="match status" value="1"/>
</dbReference>
<evidence type="ECO:0000259" key="7">
    <source>
        <dbReference type="PROSITE" id="PS51675"/>
    </source>
</evidence>
<evidence type="ECO:0000313" key="8">
    <source>
        <dbReference type="EMBL" id="CAE8618514.1"/>
    </source>
</evidence>
<reference evidence="8" key="1">
    <citation type="submission" date="2021-02" db="EMBL/GenBank/DDBJ databases">
        <authorList>
            <person name="Dougan E. K."/>
            <person name="Rhodes N."/>
            <person name="Thang M."/>
            <person name="Chan C."/>
        </authorList>
    </citation>
    <scope>NUCLEOTIDE SEQUENCE</scope>
</reference>
<feature type="region of interest" description="Disordered" evidence="6">
    <location>
        <begin position="276"/>
        <end position="313"/>
    </location>
</feature>
<name>A0A813G0C6_POLGL</name>
<dbReference type="Proteomes" id="UP000654075">
    <property type="component" value="Unassembled WGS sequence"/>
</dbReference>
<protein>
    <recommendedName>
        <fullName evidence="1">tRNA (guanine(9)-N(1))-methyltransferase</fullName>
        <ecNumber evidence="1">2.1.1.221</ecNumber>
    </recommendedName>
</protein>
<dbReference type="InterPro" id="IPR016024">
    <property type="entry name" value="ARM-type_fold"/>
</dbReference>
<dbReference type="PROSITE" id="PS51675">
    <property type="entry name" value="SAM_MT_TRM10"/>
    <property type="match status" value="1"/>
</dbReference>
<evidence type="ECO:0000313" key="9">
    <source>
        <dbReference type="Proteomes" id="UP000654075"/>
    </source>
</evidence>
<keyword evidence="4" id="KW-0949">S-adenosyl-L-methionine</keyword>
<dbReference type="Pfam" id="PF13646">
    <property type="entry name" value="HEAT_2"/>
    <property type="match status" value="1"/>
</dbReference>
<evidence type="ECO:0000256" key="1">
    <source>
        <dbReference type="ARBA" id="ARBA00012797"/>
    </source>
</evidence>
<dbReference type="SMART" id="SM00567">
    <property type="entry name" value="EZ_HEAT"/>
    <property type="match status" value="3"/>
</dbReference>
<dbReference type="GO" id="GO:0005634">
    <property type="term" value="C:nucleus"/>
    <property type="evidence" value="ECO:0007669"/>
    <property type="project" value="TreeGrafter"/>
</dbReference>
<feature type="compositionally biased region" description="Basic and acidic residues" evidence="6">
    <location>
        <begin position="515"/>
        <end position="542"/>
    </location>
</feature>
<comment type="caution">
    <text evidence="8">The sequence shown here is derived from an EMBL/GenBank/DDBJ whole genome shotgun (WGS) entry which is preliminary data.</text>
</comment>
<evidence type="ECO:0000256" key="2">
    <source>
        <dbReference type="ARBA" id="ARBA00022603"/>
    </source>
</evidence>
<dbReference type="OrthoDB" id="278300at2759"/>
<feature type="region of interest" description="Disordered" evidence="6">
    <location>
        <begin position="504"/>
        <end position="557"/>
    </location>
</feature>
<dbReference type="GO" id="GO:0052905">
    <property type="term" value="F:tRNA (guanosine(9)-N1)-methyltransferase activity"/>
    <property type="evidence" value="ECO:0007669"/>
    <property type="project" value="UniProtKB-EC"/>
</dbReference>
<dbReference type="InterPro" id="IPR011989">
    <property type="entry name" value="ARM-like"/>
</dbReference>
<dbReference type="GO" id="GO:0002939">
    <property type="term" value="P:tRNA N1-guanine methylation"/>
    <property type="evidence" value="ECO:0007669"/>
    <property type="project" value="TreeGrafter"/>
</dbReference>
<organism evidence="8 9">
    <name type="scientific">Polarella glacialis</name>
    <name type="common">Dinoflagellate</name>
    <dbReference type="NCBI Taxonomy" id="89957"/>
    <lineage>
        <taxon>Eukaryota</taxon>
        <taxon>Sar</taxon>
        <taxon>Alveolata</taxon>
        <taxon>Dinophyceae</taxon>
        <taxon>Suessiales</taxon>
        <taxon>Suessiaceae</taxon>
        <taxon>Polarella</taxon>
    </lineage>
</organism>
<dbReference type="InterPro" id="IPR028564">
    <property type="entry name" value="MT_TRM10-typ"/>
</dbReference>
<keyword evidence="9" id="KW-1185">Reference proteome</keyword>
<dbReference type="InterPro" id="IPR007356">
    <property type="entry name" value="tRNA_m1G_MeTrfase_euk"/>
</dbReference>
<feature type="compositionally biased region" description="Basic residues" evidence="6">
    <location>
        <begin position="543"/>
        <end position="553"/>
    </location>
</feature>
<proteinExistence type="predicted"/>
<evidence type="ECO:0000256" key="4">
    <source>
        <dbReference type="ARBA" id="ARBA00022691"/>
    </source>
</evidence>
<dbReference type="InterPro" id="IPR038459">
    <property type="entry name" value="MT_TRM10-typ_sf"/>
</dbReference>
<dbReference type="Gene3D" id="1.25.10.10">
    <property type="entry name" value="Leucine-rich Repeat Variant"/>
    <property type="match status" value="2"/>
</dbReference>
<dbReference type="PANTHER" id="PTHR13563">
    <property type="entry name" value="TRNA (GUANINE-9-) METHYLTRANSFERASE"/>
    <property type="match status" value="1"/>
</dbReference>
<evidence type="ECO:0000256" key="5">
    <source>
        <dbReference type="ARBA" id="ARBA00048434"/>
    </source>
</evidence>
<feature type="non-terminal residue" evidence="8">
    <location>
        <position position="722"/>
    </location>
</feature>
<accession>A0A813G0C6</accession>
<gene>
    <name evidence="8" type="ORF">PGLA1383_LOCUS36131</name>
</gene>
<keyword evidence="2" id="KW-0489">Methyltransferase</keyword>
<evidence type="ECO:0000256" key="3">
    <source>
        <dbReference type="ARBA" id="ARBA00022679"/>
    </source>
</evidence>
<dbReference type="InterPro" id="IPR004155">
    <property type="entry name" value="PBS_lyase_HEAT"/>
</dbReference>
<dbReference type="PANTHER" id="PTHR13563:SF13">
    <property type="entry name" value="TRNA METHYLTRANSFERASE 10 HOMOLOG A"/>
    <property type="match status" value="1"/>
</dbReference>